<proteinExistence type="predicted"/>
<feature type="non-terminal residue" evidence="1">
    <location>
        <position position="30"/>
    </location>
</feature>
<organism evidence="1 2">
    <name type="scientific">Adineta steineri</name>
    <dbReference type="NCBI Taxonomy" id="433720"/>
    <lineage>
        <taxon>Eukaryota</taxon>
        <taxon>Metazoa</taxon>
        <taxon>Spiralia</taxon>
        <taxon>Gnathifera</taxon>
        <taxon>Rotifera</taxon>
        <taxon>Eurotatoria</taxon>
        <taxon>Bdelloidea</taxon>
        <taxon>Adinetida</taxon>
        <taxon>Adinetidae</taxon>
        <taxon>Adineta</taxon>
    </lineage>
</organism>
<evidence type="ECO:0000313" key="1">
    <source>
        <dbReference type="EMBL" id="CAF4330749.1"/>
    </source>
</evidence>
<dbReference type="EMBL" id="CAJOAZ010018885">
    <property type="protein sequence ID" value="CAF4330749.1"/>
    <property type="molecule type" value="Genomic_DNA"/>
</dbReference>
<protein>
    <submittedName>
        <fullName evidence="1">Uncharacterized protein</fullName>
    </submittedName>
</protein>
<accession>A0A820JR24</accession>
<reference evidence="1" key="1">
    <citation type="submission" date="2021-02" db="EMBL/GenBank/DDBJ databases">
        <authorList>
            <person name="Nowell W R."/>
        </authorList>
    </citation>
    <scope>NUCLEOTIDE SEQUENCE</scope>
</reference>
<dbReference type="Proteomes" id="UP000663844">
    <property type="component" value="Unassembled WGS sequence"/>
</dbReference>
<gene>
    <name evidence="1" type="ORF">OXD698_LOCUS47680</name>
</gene>
<name>A0A820JR24_9BILA</name>
<comment type="caution">
    <text evidence="1">The sequence shown here is derived from an EMBL/GenBank/DDBJ whole genome shotgun (WGS) entry which is preliminary data.</text>
</comment>
<sequence>MLLDSTTVPLLTTDKGSQYVPINYGQYIIE</sequence>
<evidence type="ECO:0000313" key="2">
    <source>
        <dbReference type="Proteomes" id="UP000663844"/>
    </source>
</evidence>
<dbReference type="AlphaFoldDB" id="A0A820JR24"/>